<name>A0A1F4Z504_9BACT</name>
<dbReference type="CDD" id="cd00085">
    <property type="entry name" value="HNHc"/>
    <property type="match status" value="1"/>
</dbReference>
<dbReference type="EMBL" id="MEXM01000015">
    <property type="protein sequence ID" value="OGD01283.1"/>
    <property type="molecule type" value="Genomic_DNA"/>
</dbReference>
<dbReference type="InterPro" id="IPR004919">
    <property type="entry name" value="GmrSD_N"/>
</dbReference>
<dbReference type="GO" id="GO:0004519">
    <property type="term" value="F:endonuclease activity"/>
    <property type="evidence" value="ECO:0007669"/>
    <property type="project" value="InterPro"/>
</dbReference>
<dbReference type="Pfam" id="PF03235">
    <property type="entry name" value="GmrSD_N"/>
    <property type="match status" value="1"/>
</dbReference>
<dbReference type="Proteomes" id="UP000176822">
    <property type="component" value="Unassembled WGS sequence"/>
</dbReference>
<evidence type="ECO:0000313" key="3">
    <source>
        <dbReference type="Proteomes" id="UP000176822"/>
    </source>
</evidence>
<feature type="domain" description="GmrSD restriction endonucleases N-terminal" evidence="1">
    <location>
        <begin position="50"/>
        <end position="146"/>
    </location>
</feature>
<protein>
    <recommendedName>
        <fullName evidence="1">GmrSD restriction endonucleases N-terminal domain-containing protein</fullName>
    </recommendedName>
</protein>
<gene>
    <name evidence="2" type="ORF">A2972_03600</name>
</gene>
<comment type="caution">
    <text evidence="2">The sequence shown here is derived from an EMBL/GenBank/DDBJ whole genome shotgun (WGS) entry which is preliminary data.</text>
</comment>
<evidence type="ECO:0000313" key="2">
    <source>
        <dbReference type="EMBL" id="OGD01283.1"/>
    </source>
</evidence>
<reference evidence="2 3" key="1">
    <citation type="journal article" date="2016" name="Nat. Commun.">
        <title>Thousands of microbial genomes shed light on interconnected biogeochemical processes in an aquifer system.</title>
        <authorList>
            <person name="Anantharaman K."/>
            <person name="Brown C.T."/>
            <person name="Hug L.A."/>
            <person name="Sharon I."/>
            <person name="Castelle C.J."/>
            <person name="Probst A.J."/>
            <person name="Thomas B.C."/>
            <person name="Singh A."/>
            <person name="Wilkins M.J."/>
            <person name="Karaoz U."/>
            <person name="Brodie E.L."/>
            <person name="Williams K.H."/>
            <person name="Hubbard S.S."/>
            <person name="Banfield J.F."/>
        </authorList>
    </citation>
    <scope>NUCLEOTIDE SEQUENCE [LARGE SCALE GENOMIC DNA]</scope>
</reference>
<dbReference type="GO" id="GO:0003676">
    <property type="term" value="F:nucleic acid binding"/>
    <property type="evidence" value="ECO:0007669"/>
    <property type="project" value="InterPro"/>
</dbReference>
<dbReference type="InterPro" id="IPR003615">
    <property type="entry name" value="HNH_nuc"/>
</dbReference>
<dbReference type="GO" id="GO:0008270">
    <property type="term" value="F:zinc ion binding"/>
    <property type="evidence" value="ECO:0007669"/>
    <property type="project" value="InterPro"/>
</dbReference>
<sequence>MSRTHIPEDLRQLVLDRANGKCEYCFLNQANAIYPHEVDHIISEKHGGKTERLLDSIYKEYPIGSFFFWEATAKYNLFYRDMPELGIVPSRPRSTEILNFILDGQQRTCSLYAAVHGRVVVEFDLPSGKKTIDCSRICLDLDYVKKLPDAGNNIRVFEIQDEDDRFIPLYKEGYLDYCVKTALPFAIRQAVGGLVLKEQLAAAGIELSEKTINFLTAALSPDIGTRPDSFQELI</sequence>
<organism evidence="2 3">
    <name type="scientific">Candidatus Amesbacteria bacterium RIFCSPLOWO2_01_FULL_47_33</name>
    <dbReference type="NCBI Taxonomy" id="1797258"/>
    <lineage>
        <taxon>Bacteria</taxon>
        <taxon>Candidatus Amesiibacteriota</taxon>
    </lineage>
</organism>
<dbReference type="AlphaFoldDB" id="A0A1F4Z504"/>
<accession>A0A1F4Z504</accession>
<evidence type="ECO:0000259" key="1">
    <source>
        <dbReference type="Pfam" id="PF03235"/>
    </source>
</evidence>
<proteinExistence type="predicted"/>